<feature type="region of interest" description="Disordered" evidence="1">
    <location>
        <begin position="196"/>
        <end position="215"/>
    </location>
</feature>
<dbReference type="EMBL" id="JARIHO010000012">
    <property type="protein sequence ID" value="KAJ7352684.1"/>
    <property type="molecule type" value="Genomic_DNA"/>
</dbReference>
<organism evidence="2 3">
    <name type="scientific">Mycena albidolilacea</name>
    <dbReference type="NCBI Taxonomy" id="1033008"/>
    <lineage>
        <taxon>Eukaryota</taxon>
        <taxon>Fungi</taxon>
        <taxon>Dikarya</taxon>
        <taxon>Basidiomycota</taxon>
        <taxon>Agaricomycotina</taxon>
        <taxon>Agaricomycetes</taxon>
        <taxon>Agaricomycetidae</taxon>
        <taxon>Agaricales</taxon>
        <taxon>Marasmiineae</taxon>
        <taxon>Mycenaceae</taxon>
        <taxon>Mycena</taxon>
    </lineage>
</organism>
<gene>
    <name evidence="2" type="ORF">DFH08DRAFT_991669</name>
</gene>
<evidence type="ECO:0000313" key="2">
    <source>
        <dbReference type="EMBL" id="KAJ7352684.1"/>
    </source>
</evidence>
<proteinExistence type="predicted"/>
<dbReference type="AlphaFoldDB" id="A0AAD7A9H5"/>
<reference evidence="2" key="1">
    <citation type="submission" date="2023-03" db="EMBL/GenBank/DDBJ databases">
        <title>Massive genome expansion in bonnet fungi (Mycena s.s.) driven by repeated elements and novel gene families across ecological guilds.</title>
        <authorList>
            <consortium name="Lawrence Berkeley National Laboratory"/>
            <person name="Harder C.B."/>
            <person name="Miyauchi S."/>
            <person name="Viragh M."/>
            <person name="Kuo A."/>
            <person name="Thoen E."/>
            <person name="Andreopoulos B."/>
            <person name="Lu D."/>
            <person name="Skrede I."/>
            <person name="Drula E."/>
            <person name="Henrissat B."/>
            <person name="Morin E."/>
            <person name="Kohler A."/>
            <person name="Barry K."/>
            <person name="LaButti K."/>
            <person name="Morin E."/>
            <person name="Salamov A."/>
            <person name="Lipzen A."/>
            <person name="Mereny Z."/>
            <person name="Hegedus B."/>
            <person name="Baldrian P."/>
            <person name="Stursova M."/>
            <person name="Weitz H."/>
            <person name="Taylor A."/>
            <person name="Grigoriev I.V."/>
            <person name="Nagy L.G."/>
            <person name="Martin F."/>
            <person name="Kauserud H."/>
        </authorList>
    </citation>
    <scope>NUCLEOTIDE SEQUENCE</scope>
    <source>
        <strain evidence="2">CBHHK002</strain>
    </source>
</reference>
<evidence type="ECO:0000313" key="3">
    <source>
        <dbReference type="Proteomes" id="UP001218218"/>
    </source>
</evidence>
<keyword evidence="3" id="KW-1185">Reference proteome</keyword>
<name>A0AAD7A9H5_9AGAR</name>
<feature type="region of interest" description="Disordered" evidence="1">
    <location>
        <begin position="1"/>
        <end position="80"/>
    </location>
</feature>
<protein>
    <submittedName>
        <fullName evidence="2">Uncharacterized protein</fullName>
    </submittedName>
</protein>
<dbReference type="Proteomes" id="UP001218218">
    <property type="component" value="Unassembled WGS sequence"/>
</dbReference>
<feature type="compositionally biased region" description="Low complexity" evidence="1">
    <location>
        <begin position="47"/>
        <end position="61"/>
    </location>
</feature>
<sequence length="215" mass="21483">MEGRGSARNGGGASAEGGAARGRAGHGALGAGQHVEDQGSARKRGARGSAREGAAVRGSARQKALRAGGVRRGRYRVEGRGGVPKARVACKVSEASAEDGAACAAGGGEWAEGGEPCGTAAQCAVTLGNAGKGGAASTEGGVARAKARAARGTRTGGANLTGAKAASVARILRDREPSKASKATLVYSGRRIRGGRGWRAGRTRSRGPVVWWKRD</sequence>
<feature type="compositionally biased region" description="Basic residues" evidence="1">
    <location>
        <begin position="196"/>
        <end position="205"/>
    </location>
</feature>
<accession>A0AAD7A9H5</accession>
<comment type="caution">
    <text evidence="2">The sequence shown here is derived from an EMBL/GenBank/DDBJ whole genome shotgun (WGS) entry which is preliminary data.</text>
</comment>
<evidence type="ECO:0000256" key="1">
    <source>
        <dbReference type="SAM" id="MobiDB-lite"/>
    </source>
</evidence>